<feature type="compositionally biased region" description="Low complexity" evidence="2">
    <location>
        <begin position="679"/>
        <end position="708"/>
    </location>
</feature>
<dbReference type="Proteomes" id="UP001324427">
    <property type="component" value="Unassembled WGS sequence"/>
</dbReference>
<dbReference type="GO" id="GO:0000793">
    <property type="term" value="C:condensed chromosome"/>
    <property type="evidence" value="ECO:0007669"/>
    <property type="project" value="TreeGrafter"/>
</dbReference>
<comment type="caution">
    <text evidence="3">The sequence shown here is derived from an EMBL/GenBank/DDBJ whole genome shotgun (WGS) entry which is preliminary data.</text>
</comment>
<feature type="region of interest" description="Disordered" evidence="2">
    <location>
        <begin position="1"/>
        <end position="135"/>
    </location>
</feature>
<feature type="coiled-coil region" evidence="1">
    <location>
        <begin position="834"/>
        <end position="960"/>
    </location>
</feature>
<evidence type="ECO:0000256" key="2">
    <source>
        <dbReference type="SAM" id="MobiDB-lite"/>
    </source>
</evidence>
<dbReference type="GO" id="GO:0000796">
    <property type="term" value="C:condensin complex"/>
    <property type="evidence" value="ECO:0007669"/>
    <property type="project" value="TreeGrafter"/>
</dbReference>
<feature type="region of interest" description="Disordered" evidence="2">
    <location>
        <begin position="149"/>
        <end position="168"/>
    </location>
</feature>
<feature type="compositionally biased region" description="Low complexity" evidence="2">
    <location>
        <begin position="1140"/>
        <end position="1152"/>
    </location>
</feature>
<evidence type="ECO:0000313" key="3">
    <source>
        <dbReference type="EMBL" id="KAK4544952.1"/>
    </source>
</evidence>
<evidence type="ECO:0000313" key="4">
    <source>
        <dbReference type="Proteomes" id="UP001324427"/>
    </source>
</evidence>
<organism evidence="3 4">
    <name type="scientific">Oleoguttula mirabilis</name>
    <dbReference type="NCBI Taxonomy" id="1507867"/>
    <lineage>
        <taxon>Eukaryota</taxon>
        <taxon>Fungi</taxon>
        <taxon>Dikarya</taxon>
        <taxon>Ascomycota</taxon>
        <taxon>Pezizomycotina</taxon>
        <taxon>Dothideomycetes</taxon>
        <taxon>Dothideomycetidae</taxon>
        <taxon>Mycosphaerellales</taxon>
        <taxon>Teratosphaeriaceae</taxon>
        <taxon>Oleoguttula</taxon>
    </lineage>
</organism>
<evidence type="ECO:0000256" key="1">
    <source>
        <dbReference type="SAM" id="Coils"/>
    </source>
</evidence>
<name>A0AAV9JIQ3_9PEZI</name>
<gene>
    <name evidence="3" type="ORF">LTR36_003857</name>
</gene>
<feature type="coiled-coil region" evidence="1">
    <location>
        <begin position="502"/>
        <end position="619"/>
    </location>
</feature>
<feature type="coiled-coil region" evidence="1">
    <location>
        <begin position="1003"/>
        <end position="1051"/>
    </location>
</feature>
<dbReference type="GO" id="GO:0000785">
    <property type="term" value="C:chromatin"/>
    <property type="evidence" value="ECO:0007669"/>
    <property type="project" value="TreeGrafter"/>
</dbReference>
<dbReference type="AlphaFoldDB" id="A0AAV9JIQ3"/>
<reference evidence="3 4" key="1">
    <citation type="submission" date="2021-11" db="EMBL/GenBank/DDBJ databases">
        <title>Black yeast isolated from Biological Soil Crust.</title>
        <authorList>
            <person name="Kurbessoian T."/>
        </authorList>
    </citation>
    <scope>NUCLEOTIDE SEQUENCE [LARGE SCALE GENOMIC DNA]</scope>
    <source>
        <strain evidence="3 4">CCFEE 5522</strain>
    </source>
</reference>
<dbReference type="EMBL" id="JAVFHQ010000022">
    <property type="protein sequence ID" value="KAK4544952.1"/>
    <property type="molecule type" value="Genomic_DNA"/>
</dbReference>
<feature type="compositionally biased region" description="Polar residues" evidence="2">
    <location>
        <begin position="1"/>
        <end position="10"/>
    </location>
</feature>
<dbReference type="PANTHER" id="PTHR43941:SF1">
    <property type="entry name" value="STRUCTURAL MAINTENANCE OF CHROMOSOMES PROTEIN 2"/>
    <property type="match status" value="1"/>
</dbReference>
<dbReference type="GO" id="GO:0003682">
    <property type="term" value="F:chromatin binding"/>
    <property type="evidence" value="ECO:0007669"/>
    <property type="project" value="TreeGrafter"/>
</dbReference>
<protein>
    <submittedName>
        <fullName evidence="3">Uncharacterized protein</fullName>
    </submittedName>
</protein>
<feature type="region of interest" description="Disordered" evidence="2">
    <location>
        <begin position="348"/>
        <end position="461"/>
    </location>
</feature>
<keyword evidence="4" id="KW-1185">Reference proteome</keyword>
<dbReference type="PANTHER" id="PTHR43941">
    <property type="entry name" value="STRUCTURAL MAINTENANCE OF CHROMOSOMES PROTEIN 2"/>
    <property type="match status" value="1"/>
</dbReference>
<sequence length="1244" mass="138565">MASAPINTDNVGLGISGADGSADNHHEPEQHESPEQGSSHDNKEESEWQNVDLGASSAPAVADDKLQRSERLVLPEEGEEQFDNSTHIPQTAEERESFDYHSSPEQCDLETVSHFSSSSDEDEDDDESQQATFNGVDTTVAVLTRESGEVDGPIRNDGTNLLAEGDNQAGTGGTVRILETAVARVANGPRSPPRDWNADDIAQVNREQALGFYYGNRPASCVTSDRAGDLILRNDKRWVRDRRLWMYEDRWERQKPLPPSRLRKVRSADDISPATSPKAVQVASTSLWVPSSGSSWADEDDEDVDGTVVEYLRRASIAGPISSVDTSSGSNADAQENGSMAIYDVASESGNDEDEETANTSGDNCSEVPAQEEDAHDGPMPIVRPCTPTPLDTNIPPQRLPDRNGPHEVPVAGGGNVTKAAPECAGSLDGEANGEDATSPTPSSASSMESTTNMTQSEGLRAADEYIEDTRHDLVKQRSTFKDRYAGAKYVNGIKEDPQARIELLEAKVHLYREMRDKAKAEAQQRKEQAERSLRTMLEKYNELVDKYNFDIDQLNEGHEEEYAKLNAKHEDECAMLKERLESLLEQLQQAEDNEVAARKKYEEEKKHAERRIKQWKAFADSNAELAECERRRRETEMMDATTDTDDIPGQEPTERTETDSPVTQPAAADGSTADVYSEQCTQTEQGTQIEQGTQTEQGTQNERGTQTDSSPTPREPLSPRGPKRQPAPLLPDDAVRWPAKTRTQTASHIAGWVNAAYRQPVEPLTAPQVEQFLGENGETSFDQLVSIMEHVGYVFRPDHFAQDIEQYTRGLDNTNLEAMHFYRRTDPFREHPSRRLLEEIESVRSDLADSRAEYRRGVGGALNSMNNQLASVNTQLERREAELAAGRIDLADCHKHGEELEEQKTELEATLNELTERLCDSDSEKPSPNSMPTIDENELEELKEQLAACKEASRRLALSAAADRQQFKTIEKLYYAQHADDQGLQAQLQQCHEHGKQLELRNGELEAELFGLNAQIKDFEAKVGILSQSLEAAKTAHETAKLAAEESQNKPAVDVEKIRLQRELDELQAKQSKHVDMLQAARTHIENLSAVAEQTATENAKLRTHIAQADTTTGDRVPDTPFLRVPPRTTRQQAQPGARPSELLSPLPRSPGAGGLPFTPATPFFMRSQPAHWTGREARIGNSEAYKRTREALRKKREAEEQKQAELWKFRQEAYKRLCGCEEVPYVPLEKRRELLRKSANVA</sequence>
<feature type="compositionally biased region" description="Acidic residues" evidence="2">
    <location>
        <begin position="119"/>
        <end position="128"/>
    </location>
</feature>
<proteinExistence type="predicted"/>
<dbReference type="GO" id="GO:0007076">
    <property type="term" value="P:mitotic chromosome condensation"/>
    <property type="evidence" value="ECO:0007669"/>
    <property type="project" value="TreeGrafter"/>
</dbReference>
<feature type="compositionally biased region" description="Low complexity" evidence="2">
    <location>
        <begin position="437"/>
        <end position="455"/>
    </location>
</feature>
<feature type="region of interest" description="Disordered" evidence="2">
    <location>
        <begin position="1109"/>
        <end position="1162"/>
    </location>
</feature>
<feature type="compositionally biased region" description="Basic and acidic residues" evidence="2">
    <location>
        <begin position="22"/>
        <end position="46"/>
    </location>
</feature>
<keyword evidence="1" id="KW-0175">Coiled coil</keyword>
<feature type="compositionally biased region" description="Basic and acidic residues" evidence="2">
    <location>
        <begin position="62"/>
        <end position="74"/>
    </location>
</feature>
<feature type="region of interest" description="Disordered" evidence="2">
    <location>
        <begin position="632"/>
        <end position="737"/>
    </location>
</feature>
<accession>A0AAV9JIQ3</accession>